<evidence type="ECO:0000256" key="5">
    <source>
        <dbReference type="ARBA" id="ARBA00023002"/>
    </source>
</evidence>
<dbReference type="Gene3D" id="3.10.20.30">
    <property type="match status" value="1"/>
</dbReference>
<dbReference type="InterPro" id="IPR017927">
    <property type="entry name" value="FAD-bd_FR_type"/>
</dbReference>
<keyword evidence="4" id="KW-0479">Metal-binding</keyword>
<dbReference type="Pfam" id="PF00111">
    <property type="entry name" value="Fer2"/>
    <property type="match status" value="1"/>
</dbReference>
<dbReference type="InterPro" id="IPR001433">
    <property type="entry name" value="OxRdtase_FAD/NAD-bd"/>
</dbReference>
<evidence type="ECO:0000259" key="9">
    <source>
        <dbReference type="PROSITE" id="PS51384"/>
    </source>
</evidence>
<evidence type="ECO:0000259" key="8">
    <source>
        <dbReference type="PROSITE" id="PS51085"/>
    </source>
</evidence>
<dbReference type="PROSITE" id="PS51384">
    <property type="entry name" value="FAD_FR"/>
    <property type="match status" value="1"/>
</dbReference>
<dbReference type="CDD" id="cd00207">
    <property type="entry name" value="fer2"/>
    <property type="match status" value="1"/>
</dbReference>
<dbReference type="SUPFAM" id="SSF63380">
    <property type="entry name" value="Riboflavin synthase domain-like"/>
    <property type="match status" value="1"/>
</dbReference>
<dbReference type="PRINTS" id="PR00409">
    <property type="entry name" value="PHDIOXRDTASE"/>
</dbReference>
<dbReference type="SUPFAM" id="SSF54292">
    <property type="entry name" value="2Fe-2S ferredoxin-like"/>
    <property type="match status" value="1"/>
</dbReference>
<dbReference type="AlphaFoldDB" id="X0Q7U1"/>
<protein>
    <submittedName>
        <fullName evidence="10">Putative oxidoreductase</fullName>
    </submittedName>
</protein>
<keyword evidence="2" id="KW-0285">Flavoprotein</keyword>
<evidence type="ECO:0000256" key="1">
    <source>
        <dbReference type="ARBA" id="ARBA00001974"/>
    </source>
</evidence>
<dbReference type="CDD" id="cd06185">
    <property type="entry name" value="PDR_like"/>
    <property type="match status" value="1"/>
</dbReference>
<dbReference type="Gene3D" id="2.40.30.10">
    <property type="entry name" value="Translation factors"/>
    <property type="match status" value="1"/>
</dbReference>
<comment type="cofactor">
    <cofactor evidence="1">
        <name>FAD</name>
        <dbReference type="ChEBI" id="CHEBI:57692"/>
    </cofactor>
</comment>
<dbReference type="EMBL" id="BAWF01000035">
    <property type="protein sequence ID" value="GAF46891.1"/>
    <property type="molecule type" value="Genomic_DNA"/>
</dbReference>
<evidence type="ECO:0000256" key="2">
    <source>
        <dbReference type="ARBA" id="ARBA00022630"/>
    </source>
</evidence>
<evidence type="ECO:0000256" key="3">
    <source>
        <dbReference type="ARBA" id="ARBA00022714"/>
    </source>
</evidence>
<dbReference type="Pfam" id="PF00175">
    <property type="entry name" value="NAD_binding_1"/>
    <property type="match status" value="1"/>
</dbReference>
<dbReference type="PANTHER" id="PTHR47354">
    <property type="entry name" value="NADH OXIDOREDUCTASE HCR"/>
    <property type="match status" value="1"/>
</dbReference>
<dbReference type="Proteomes" id="UP000019491">
    <property type="component" value="Unassembled WGS sequence"/>
</dbReference>
<dbReference type="PANTHER" id="PTHR47354:SF1">
    <property type="entry name" value="CARNITINE MONOOXYGENASE REDUCTASE SUBUNIT"/>
    <property type="match status" value="1"/>
</dbReference>
<dbReference type="SUPFAM" id="SSF52343">
    <property type="entry name" value="Ferredoxin reductase-like, C-terminal NADP-linked domain"/>
    <property type="match status" value="1"/>
</dbReference>
<keyword evidence="11" id="KW-1185">Reference proteome</keyword>
<accession>X0Q7U1</accession>
<organism evidence="10 11">
    <name type="scientific">Rhodococcus wratislaviensis NBRC 100605</name>
    <dbReference type="NCBI Taxonomy" id="1219028"/>
    <lineage>
        <taxon>Bacteria</taxon>
        <taxon>Bacillati</taxon>
        <taxon>Actinomycetota</taxon>
        <taxon>Actinomycetes</taxon>
        <taxon>Mycobacteriales</taxon>
        <taxon>Nocardiaceae</taxon>
        <taxon>Rhodococcus</taxon>
    </lineage>
</organism>
<dbReference type="GO" id="GO:0046872">
    <property type="term" value="F:metal ion binding"/>
    <property type="evidence" value="ECO:0007669"/>
    <property type="project" value="UniProtKB-KW"/>
</dbReference>
<dbReference type="InterPro" id="IPR036010">
    <property type="entry name" value="2Fe-2S_ferredoxin-like_sf"/>
</dbReference>
<dbReference type="Gene3D" id="3.40.50.80">
    <property type="entry name" value="Nucleotide-binding domain of ferredoxin-NADP reductase (FNR) module"/>
    <property type="match status" value="1"/>
</dbReference>
<dbReference type="GO" id="GO:0016491">
    <property type="term" value="F:oxidoreductase activity"/>
    <property type="evidence" value="ECO:0007669"/>
    <property type="project" value="UniProtKB-KW"/>
</dbReference>
<feature type="domain" description="FAD-binding FR-type" evidence="9">
    <location>
        <begin position="8"/>
        <end position="110"/>
    </location>
</feature>
<dbReference type="InterPro" id="IPR050415">
    <property type="entry name" value="MRET"/>
</dbReference>
<keyword evidence="5" id="KW-0560">Oxidoreductase</keyword>
<keyword evidence="7" id="KW-0411">Iron-sulfur</keyword>
<evidence type="ECO:0000256" key="4">
    <source>
        <dbReference type="ARBA" id="ARBA00022723"/>
    </source>
</evidence>
<reference evidence="10 11" key="1">
    <citation type="submission" date="2014-02" db="EMBL/GenBank/DDBJ databases">
        <title>Whole genome shotgun sequence of Rhodococcus wratislaviensis NBRC 100605.</title>
        <authorList>
            <person name="Hosoyama A."/>
            <person name="Tsuchikane K."/>
            <person name="Yoshida I."/>
            <person name="Ohji S."/>
            <person name="Ichikawa N."/>
            <person name="Yamazoe A."/>
            <person name="Fujita N."/>
        </authorList>
    </citation>
    <scope>NUCLEOTIDE SEQUENCE [LARGE SCALE GENOMIC DNA]</scope>
    <source>
        <strain evidence="10 11">NBRC 100605</strain>
    </source>
</reference>
<dbReference type="GO" id="GO:0051537">
    <property type="term" value="F:2 iron, 2 sulfur cluster binding"/>
    <property type="evidence" value="ECO:0007669"/>
    <property type="project" value="UniProtKB-KW"/>
</dbReference>
<comment type="caution">
    <text evidence="10">The sequence shown here is derived from an EMBL/GenBank/DDBJ whole genome shotgun (WGS) entry which is preliminary data.</text>
</comment>
<proteinExistence type="predicted"/>
<evidence type="ECO:0000313" key="11">
    <source>
        <dbReference type="Proteomes" id="UP000019491"/>
    </source>
</evidence>
<evidence type="ECO:0000256" key="6">
    <source>
        <dbReference type="ARBA" id="ARBA00023004"/>
    </source>
</evidence>
<dbReference type="InterPro" id="IPR012675">
    <property type="entry name" value="Beta-grasp_dom_sf"/>
</dbReference>
<evidence type="ECO:0000313" key="10">
    <source>
        <dbReference type="EMBL" id="GAF46891.1"/>
    </source>
</evidence>
<dbReference type="InterPro" id="IPR001041">
    <property type="entry name" value="2Fe-2S_ferredoxin-type"/>
</dbReference>
<keyword evidence="3" id="KW-0001">2Fe-2S</keyword>
<name>X0Q7U1_RHOWR</name>
<dbReference type="PROSITE" id="PS51085">
    <property type="entry name" value="2FE2S_FER_2"/>
    <property type="match status" value="1"/>
</dbReference>
<sequence length="320" mass="35016">MITMITTIERLTLRVTSVAAVADDVIEVSFAHPEGHPLPDWEPGAHIEVHLPSGLSRQYSLCGDRDDRSKYSIAVLREENGRGGSKELHEAAKAGVELSIRLPRNNFHLVEADSYLFIGGGIGITPLIPMIEQARNAGAQWSLVYGGRHPSSMAYREMLSSFGDQVDLWIEAERGYPDLSAILAHAPAGTMVYTCGPSAMIDAVAEAFSANQHLGDLHFERFSASGPVDTSGDTFEVELRRTGVTFTVADGVNILHEVLKVVPEQPFSCEEGYCGDCEARVLEGEPDHRDEYLTPDQQDAGEMMMICVSRCKGRKLVLDL</sequence>
<keyword evidence="6" id="KW-0408">Iron</keyword>
<feature type="domain" description="2Fe-2S ferredoxin-type" evidence="8">
    <location>
        <begin position="235"/>
        <end position="320"/>
    </location>
</feature>
<gene>
    <name evidence="10" type="ORF">RW1_035_00340</name>
</gene>
<dbReference type="InterPro" id="IPR039261">
    <property type="entry name" value="FNR_nucleotide-bd"/>
</dbReference>
<dbReference type="InterPro" id="IPR017938">
    <property type="entry name" value="Riboflavin_synthase-like_b-brl"/>
</dbReference>
<evidence type="ECO:0000256" key="7">
    <source>
        <dbReference type="ARBA" id="ARBA00023014"/>
    </source>
</evidence>